<evidence type="ECO:0000313" key="1">
    <source>
        <dbReference type="EMBL" id="ATG55642.1"/>
    </source>
</evidence>
<protein>
    <submittedName>
        <fullName evidence="1">Uncharacterized protein</fullName>
    </submittedName>
</protein>
<sequence>MAMLLGIRLGPRDQRWTDIPFVSDNPMIRRSDRHHANGPSESVRGSARFRNVVVIRPSGGEM</sequence>
<dbReference type="KEGG" id="bgg:CFK41_13315"/>
<accession>A0A291GZS6</accession>
<dbReference type="EMBL" id="CP023564">
    <property type="protein sequence ID" value="ATG55642.1"/>
    <property type="molecule type" value="Genomic_DNA"/>
</dbReference>
<dbReference type="AlphaFoldDB" id="A0A291GZS6"/>
<evidence type="ECO:0000313" key="2">
    <source>
        <dbReference type="Proteomes" id="UP000217889"/>
    </source>
</evidence>
<organism evidence="1 2">
    <name type="scientific">Brachybacterium ginsengisoli</name>
    <dbReference type="NCBI Taxonomy" id="1331682"/>
    <lineage>
        <taxon>Bacteria</taxon>
        <taxon>Bacillati</taxon>
        <taxon>Actinomycetota</taxon>
        <taxon>Actinomycetes</taxon>
        <taxon>Micrococcales</taxon>
        <taxon>Dermabacteraceae</taxon>
        <taxon>Brachybacterium</taxon>
    </lineage>
</organism>
<dbReference type="Proteomes" id="UP000217889">
    <property type="component" value="Chromosome"/>
</dbReference>
<name>A0A291GZS6_9MICO</name>
<gene>
    <name evidence="1" type="ORF">CFK41_13315</name>
</gene>
<proteinExistence type="predicted"/>
<reference evidence="1 2" key="1">
    <citation type="journal article" date="2014" name="Int. J. Syst. Evol. Microbiol.">
        <title>Brachybacterium ginsengisoli sp. nov., isolated from soil of a ginseng field.</title>
        <authorList>
            <person name="Hoang V.A."/>
            <person name="Kim Y.J."/>
            <person name="Nguyen N.L."/>
            <person name="Yang D.C."/>
        </authorList>
    </citation>
    <scope>NUCLEOTIDE SEQUENCE [LARGE SCALE GENOMIC DNA]</scope>
    <source>
        <strain evidence="1 2">DCY80</strain>
    </source>
</reference>
<keyword evidence="2" id="KW-1185">Reference proteome</keyword>